<reference evidence="2" key="1">
    <citation type="submission" date="2017-06" db="EMBL/GenBank/DDBJ databases">
        <authorList>
            <person name="Spollen W.G."/>
            <person name="Givan S.A."/>
            <person name="Brown P.B."/>
            <person name="Attai H."/>
        </authorList>
    </citation>
    <scope>NUCLEOTIDE SEQUENCE [LARGE SCALE GENOMIC DNA]</scope>
</reference>
<sequence>MIERHYRVHYTKDRASVLVYVYILYGPHDKHRVWEQPTLGMDGVDHEIL</sequence>
<dbReference type="KEGG" id="vg:54982083"/>
<evidence type="ECO:0000313" key="2">
    <source>
        <dbReference type="Proteomes" id="UP000221761"/>
    </source>
</evidence>
<organism evidence="1 2">
    <name type="scientific">Agrobacterium phage Atu_ph03</name>
    <dbReference type="NCBI Taxonomy" id="2024262"/>
    <lineage>
        <taxon>Viruses</taxon>
        <taxon>Duplodnaviria</taxon>
        <taxon>Heunggongvirae</taxon>
        <taxon>Uroviricota</taxon>
        <taxon>Caudoviricetes</taxon>
        <taxon>Autographivirales</taxon>
        <taxon>Dunnvirinae</taxon>
        <taxon>Atuphduovirus</taxon>
        <taxon>Atuphduovirus atuph03</taxon>
    </lineage>
</organism>
<dbReference type="GeneID" id="54982083"/>
<protein>
    <submittedName>
        <fullName evidence="1">Uncharacterized protein</fullName>
    </submittedName>
</protein>
<dbReference type="EMBL" id="MF403006">
    <property type="protein sequence ID" value="AUZ94801.1"/>
    <property type="molecule type" value="Genomic_DNA"/>
</dbReference>
<dbReference type="RefSeq" id="YP_009791894.1">
    <property type="nucleotide sequence ID" value="NC_047846.1"/>
</dbReference>
<proteinExistence type="predicted"/>
<evidence type="ECO:0000313" key="1">
    <source>
        <dbReference type="EMBL" id="AUZ94801.1"/>
    </source>
</evidence>
<accession>A0A2L0UZ52</accession>
<name>A0A2L0UZ52_9CAUD</name>
<dbReference type="Proteomes" id="UP000221761">
    <property type="component" value="Segment"/>
</dbReference>